<organism evidence="2">
    <name type="scientific">marine metagenome</name>
    <dbReference type="NCBI Taxonomy" id="408172"/>
    <lineage>
        <taxon>unclassified sequences</taxon>
        <taxon>metagenomes</taxon>
        <taxon>ecological metagenomes</taxon>
    </lineage>
</organism>
<gene>
    <name evidence="2" type="ORF">METZ01_LOCUS223978</name>
</gene>
<dbReference type="InterPro" id="IPR013830">
    <property type="entry name" value="SGNH_hydro"/>
</dbReference>
<dbReference type="AlphaFoldDB" id="A0A382G939"/>
<feature type="domain" description="SGNH hydrolase-type esterase" evidence="1">
    <location>
        <begin position="8"/>
        <end position="200"/>
    </location>
</feature>
<dbReference type="Gene3D" id="3.40.50.1110">
    <property type="entry name" value="SGNH hydrolase"/>
    <property type="match status" value="1"/>
</dbReference>
<accession>A0A382G939</accession>
<protein>
    <recommendedName>
        <fullName evidence="1">SGNH hydrolase-type esterase domain-containing protein</fullName>
    </recommendedName>
</protein>
<sequence>MAHVILCGDSIFDNRPYVQPSEPDVTTQVNALLPEDSKATRLAVDGDVTEDIYRQLQSLPNDATHLFISVGGNDALGGINVFTEPVANVGEALIYVNTMRNQFETRYKEMLQHALSQQLPLTVCSIYYPRFHSQNLERVFPDGNGVNGETFQQMAMAALANFNDAIFRQAFQLKVPLIDLRVLCDEDEDFANPIEPSAAGGQKIGRAIVDMLDSSEGSANKTTVYS</sequence>
<name>A0A382G939_9ZZZZ</name>
<dbReference type="SUPFAM" id="SSF52266">
    <property type="entry name" value="SGNH hydrolase"/>
    <property type="match status" value="1"/>
</dbReference>
<evidence type="ECO:0000259" key="1">
    <source>
        <dbReference type="Pfam" id="PF13472"/>
    </source>
</evidence>
<dbReference type="InterPro" id="IPR036514">
    <property type="entry name" value="SGNH_hydro_sf"/>
</dbReference>
<proteinExistence type="predicted"/>
<dbReference type="EMBL" id="UINC01053965">
    <property type="protein sequence ID" value="SVB71124.1"/>
    <property type="molecule type" value="Genomic_DNA"/>
</dbReference>
<reference evidence="2" key="1">
    <citation type="submission" date="2018-05" db="EMBL/GenBank/DDBJ databases">
        <authorList>
            <person name="Lanie J.A."/>
            <person name="Ng W.-L."/>
            <person name="Kazmierczak K.M."/>
            <person name="Andrzejewski T.M."/>
            <person name="Davidsen T.M."/>
            <person name="Wayne K.J."/>
            <person name="Tettelin H."/>
            <person name="Glass J.I."/>
            <person name="Rusch D."/>
            <person name="Podicherti R."/>
            <person name="Tsui H.-C.T."/>
            <person name="Winkler M.E."/>
        </authorList>
    </citation>
    <scope>NUCLEOTIDE SEQUENCE</scope>
</reference>
<evidence type="ECO:0000313" key="2">
    <source>
        <dbReference type="EMBL" id="SVB71124.1"/>
    </source>
</evidence>
<dbReference type="CDD" id="cd00229">
    <property type="entry name" value="SGNH_hydrolase"/>
    <property type="match status" value="1"/>
</dbReference>
<dbReference type="Pfam" id="PF13472">
    <property type="entry name" value="Lipase_GDSL_2"/>
    <property type="match status" value="1"/>
</dbReference>